<evidence type="ECO:0000313" key="5">
    <source>
        <dbReference type="Proteomes" id="UP000319817"/>
    </source>
</evidence>
<dbReference type="Pfam" id="PF00072">
    <property type="entry name" value="Response_reg"/>
    <property type="match status" value="1"/>
</dbReference>
<protein>
    <submittedName>
        <fullName evidence="4">Transcriptional regulatory protein TdiR</fullName>
    </submittedName>
</protein>
<proteinExistence type="predicted"/>
<name>A0A517NUS6_9BACT</name>
<dbReference type="InterPro" id="IPR050595">
    <property type="entry name" value="Bact_response_regulator"/>
</dbReference>
<reference evidence="4 5" key="1">
    <citation type="submission" date="2019-02" db="EMBL/GenBank/DDBJ databases">
        <title>Deep-cultivation of Planctomycetes and their phenomic and genomic characterization uncovers novel biology.</title>
        <authorList>
            <person name="Wiegand S."/>
            <person name="Jogler M."/>
            <person name="Boedeker C."/>
            <person name="Pinto D."/>
            <person name="Vollmers J."/>
            <person name="Rivas-Marin E."/>
            <person name="Kohn T."/>
            <person name="Peeters S.H."/>
            <person name="Heuer A."/>
            <person name="Rast P."/>
            <person name="Oberbeckmann S."/>
            <person name="Bunk B."/>
            <person name="Jeske O."/>
            <person name="Meyerdierks A."/>
            <person name="Storesund J.E."/>
            <person name="Kallscheuer N."/>
            <person name="Luecker S."/>
            <person name="Lage O.M."/>
            <person name="Pohl T."/>
            <person name="Merkel B.J."/>
            <person name="Hornburger P."/>
            <person name="Mueller R.-W."/>
            <person name="Bruemmer F."/>
            <person name="Labrenz M."/>
            <person name="Spormann A.M."/>
            <person name="Op den Camp H."/>
            <person name="Overmann J."/>
            <person name="Amann R."/>
            <person name="Jetten M.S.M."/>
            <person name="Mascher T."/>
            <person name="Medema M.H."/>
            <person name="Devos D.P."/>
            <person name="Kaster A.-K."/>
            <person name="Ovreas L."/>
            <person name="Rohde M."/>
            <person name="Galperin M.Y."/>
            <person name="Jogler C."/>
        </authorList>
    </citation>
    <scope>NUCLEOTIDE SEQUENCE [LARGE SCALE GENOMIC DNA]</scope>
    <source>
        <strain evidence="4 5">K23_9</strain>
    </source>
</reference>
<dbReference type="InterPro" id="IPR011006">
    <property type="entry name" value="CheY-like_superfamily"/>
</dbReference>
<gene>
    <name evidence="4" type="primary">tdiR_2</name>
    <name evidence="4" type="ORF">K239x_28610</name>
</gene>
<feature type="modified residue" description="4-aspartylphosphate" evidence="2">
    <location>
        <position position="55"/>
    </location>
</feature>
<dbReference type="OrthoDB" id="271936at2"/>
<accession>A0A517NUS6</accession>
<keyword evidence="1 2" id="KW-0597">Phosphoprotein</keyword>
<dbReference type="SMART" id="SM00448">
    <property type="entry name" value="REC"/>
    <property type="match status" value="1"/>
</dbReference>
<evidence type="ECO:0000313" key="4">
    <source>
        <dbReference type="EMBL" id="QDT10870.1"/>
    </source>
</evidence>
<dbReference type="AlphaFoldDB" id="A0A517NUS6"/>
<dbReference type="PROSITE" id="PS50110">
    <property type="entry name" value="RESPONSE_REGULATORY"/>
    <property type="match status" value="1"/>
</dbReference>
<dbReference type="PANTHER" id="PTHR44591">
    <property type="entry name" value="STRESS RESPONSE REGULATOR PROTEIN 1"/>
    <property type="match status" value="1"/>
</dbReference>
<feature type="domain" description="Response regulatory" evidence="3">
    <location>
        <begin position="5"/>
        <end position="120"/>
    </location>
</feature>
<dbReference type="PANTHER" id="PTHR44591:SF25">
    <property type="entry name" value="CHEMOTAXIS TWO-COMPONENT RESPONSE REGULATOR"/>
    <property type="match status" value="1"/>
</dbReference>
<dbReference type="SUPFAM" id="SSF52172">
    <property type="entry name" value="CheY-like"/>
    <property type="match status" value="1"/>
</dbReference>
<dbReference type="EMBL" id="CP036526">
    <property type="protein sequence ID" value="QDT10870.1"/>
    <property type="molecule type" value="Genomic_DNA"/>
</dbReference>
<dbReference type="Gene3D" id="3.40.50.2300">
    <property type="match status" value="1"/>
</dbReference>
<dbReference type="CDD" id="cd00156">
    <property type="entry name" value="REC"/>
    <property type="match status" value="1"/>
</dbReference>
<organism evidence="4 5">
    <name type="scientific">Stieleria marina</name>
    <dbReference type="NCBI Taxonomy" id="1930275"/>
    <lineage>
        <taxon>Bacteria</taxon>
        <taxon>Pseudomonadati</taxon>
        <taxon>Planctomycetota</taxon>
        <taxon>Planctomycetia</taxon>
        <taxon>Pirellulales</taxon>
        <taxon>Pirellulaceae</taxon>
        <taxon>Stieleria</taxon>
    </lineage>
</organism>
<dbReference type="Proteomes" id="UP000319817">
    <property type="component" value="Chromosome"/>
</dbReference>
<evidence type="ECO:0000256" key="2">
    <source>
        <dbReference type="PROSITE-ProRule" id="PRU00169"/>
    </source>
</evidence>
<dbReference type="GO" id="GO:0000160">
    <property type="term" value="P:phosphorelay signal transduction system"/>
    <property type="evidence" value="ECO:0007669"/>
    <property type="project" value="InterPro"/>
</dbReference>
<sequence>MTKKRIAIVDDETIVRLSTRALLKSLREYEVEEFDSAETLLNSKSLDKLDCLIVDFRLRGLSGLQLLQELQKRNASIPTIVVSGYLSETQIKELVEAGAEATMAKPLNTRQFLAELDRITDSLSTE</sequence>
<evidence type="ECO:0000256" key="1">
    <source>
        <dbReference type="ARBA" id="ARBA00022553"/>
    </source>
</evidence>
<dbReference type="InterPro" id="IPR001789">
    <property type="entry name" value="Sig_transdc_resp-reg_receiver"/>
</dbReference>
<keyword evidence="5" id="KW-1185">Reference proteome</keyword>
<dbReference type="RefSeq" id="WP_145418583.1">
    <property type="nucleotide sequence ID" value="NZ_CP036526.1"/>
</dbReference>
<evidence type="ECO:0000259" key="3">
    <source>
        <dbReference type="PROSITE" id="PS50110"/>
    </source>
</evidence>